<dbReference type="AlphaFoldDB" id="A0A7C8YQT0"/>
<accession>A0A7C8YQT0</accession>
<keyword evidence="2" id="KW-0732">Signal</keyword>
<feature type="chain" id="PRO_5028378097" evidence="2">
    <location>
        <begin position="21"/>
        <end position="99"/>
    </location>
</feature>
<proteinExistence type="predicted"/>
<feature type="signal peptide" evidence="2">
    <location>
        <begin position="1"/>
        <end position="20"/>
    </location>
</feature>
<evidence type="ECO:0000256" key="2">
    <source>
        <dbReference type="SAM" id="SignalP"/>
    </source>
</evidence>
<reference evidence="3" key="1">
    <citation type="journal article" date="2013" name="J. Plant Res.">
        <title>Effect of fungi and light on seed germination of three Opuntia species from semiarid lands of central Mexico.</title>
        <authorList>
            <person name="Delgado-Sanchez P."/>
            <person name="Jimenez-Bremont J.F."/>
            <person name="Guerrero-Gonzalez Mde L."/>
            <person name="Flores J."/>
        </authorList>
    </citation>
    <scope>NUCLEOTIDE SEQUENCE</scope>
    <source>
        <tissue evidence="3">Cladode</tissue>
    </source>
</reference>
<sequence length="99" mass="9362">MAGKFVVALLLFALLQMAFATSAGGGATSARPHAPSPSGGAGHFAEAGPVGGPVPPGVFQGVTDEAASATASSPPAHGGASAVELSTAVVAAAFSLLYV</sequence>
<organism evidence="3">
    <name type="scientific">Opuntia streptacantha</name>
    <name type="common">Prickly pear cactus</name>
    <name type="synonym">Opuntia cardona</name>
    <dbReference type="NCBI Taxonomy" id="393608"/>
    <lineage>
        <taxon>Eukaryota</taxon>
        <taxon>Viridiplantae</taxon>
        <taxon>Streptophyta</taxon>
        <taxon>Embryophyta</taxon>
        <taxon>Tracheophyta</taxon>
        <taxon>Spermatophyta</taxon>
        <taxon>Magnoliopsida</taxon>
        <taxon>eudicotyledons</taxon>
        <taxon>Gunneridae</taxon>
        <taxon>Pentapetalae</taxon>
        <taxon>Caryophyllales</taxon>
        <taxon>Cactineae</taxon>
        <taxon>Cactaceae</taxon>
        <taxon>Opuntioideae</taxon>
        <taxon>Opuntia</taxon>
    </lineage>
</organism>
<name>A0A7C8YQT0_OPUST</name>
<reference evidence="3" key="2">
    <citation type="submission" date="2020-07" db="EMBL/GenBank/DDBJ databases">
        <authorList>
            <person name="Vera ALvarez R."/>
            <person name="Arias-Moreno D.M."/>
            <person name="Jimenez-Jacinto V."/>
            <person name="Jimenez-Bremont J.F."/>
            <person name="Swaminathan K."/>
            <person name="Moose S.P."/>
            <person name="Guerrero-Gonzalez M.L."/>
            <person name="Marino-Ramirez L."/>
            <person name="Landsman D."/>
            <person name="Rodriguez-Kessler M."/>
            <person name="Delgado-Sanchez P."/>
        </authorList>
    </citation>
    <scope>NUCLEOTIDE SEQUENCE</scope>
    <source>
        <tissue evidence="3">Cladode</tissue>
    </source>
</reference>
<dbReference type="EMBL" id="GISG01047228">
    <property type="protein sequence ID" value="MBA4624319.1"/>
    <property type="molecule type" value="Transcribed_RNA"/>
</dbReference>
<evidence type="ECO:0000313" key="3">
    <source>
        <dbReference type="EMBL" id="MBA4624319.1"/>
    </source>
</evidence>
<protein>
    <submittedName>
        <fullName evidence="3">Uncharacterized protein</fullName>
    </submittedName>
</protein>
<evidence type="ECO:0000256" key="1">
    <source>
        <dbReference type="SAM" id="MobiDB-lite"/>
    </source>
</evidence>
<feature type="region of interest" description="Disordered" evidence="1">
    <location>
        <begin position="24"/>
        <end position="80"/>
    </location>
</feature>
<feature type="compositionally biased region" description="Low complexity" evidence="1">
    <location>
        <begin position="66"/>
        <end position="80"/>
    </location>
</feature>